<gene>
    <name evidence="2" type="ORF">CR194_06305</name>
</gene>
<proteinExistence type="predicted"/>
<dbReference type="Pfam" id="PF12146">
    <property type="entry name" value="Hydrolase_4"/>
    <property type="match status" value="1"/>
</dbReference>
<keyword evidence="3" id="KW-1185">Reference proteome</keyword>
<dbReference type="Proteomes" id="UP000248214">
    <property type="component" value="Unassembled WGS sequence"/>
</dbReference>
<evidence type="ECO:0000313" key="2">
    <source>
        <dbReference type="EMBL" id="PYZ95123.1"/>
    </source>
</evidence>
<evidence type="ECO:0000259" key="1">
    <source>
        <dbReference type="Pfam" id="PF12146"/>
    </source>
</evidence>
<dbReference type="EMBL" id="PDOD01000001">
    <property type="protein sequence ID" value="PYZ95123.1"/>
    <property type="molecule type" value="Genomic_DNA"/>
</dbReference>
<dbReference type="Gene3D" id="3.40.50.1820">
    <property type="entry name" value="alpha/beta hydrolase"/>
    <property type="match status" value="1"/>
</dbReference>
<dbReference type="SUPFAM" id="SSF53474">
    <property type="entry name" value="alpha/beta-Hydrolases"/>
    <property type="match status" value="1"/>
</dbReference>
<sequence length="283" mass="32556">MSHITSLFTFSDKANIPYYEFPSERKTNKVLLCIHGITSELDQLFKMAELLRSEVSIDIHIPVLRGYTSFESGKGDLNEQGRYDLDLQEMIDELSKEYEEIFLLGHSMGAGNLLRYSLEQPSNHIVDIFLVSPFIHPSLDVFHDNNGDQKEGDYEIFFKRAAALSMLDRLNVHFFSYLPVVKIPLREIPYDETSTVKSYTLSFRLMMSRFIKDPSILNSAPLHFYRIFLGSQDEVISGLKFKKYWETEVGGDVYLASTHDHNSILTSSELINDLIRSVNKSFV</sequence>
<dbReference type="InterPro" id="IPR022742">
    <property type="entry name" value="Hydrolase_4"/>
</dbReference>
<comment type="caution">
    <text evidence="2">The sequence shown here is derived from an EMBL/GenBank/DDBJ whole genome shotgun (WGS) entry which is preliminary data.</text>
</comment>
<feature type="domain" description="Serine aminopeptidase S33" evidence="1">
    <location>
        <begin position="27"/>
        <end position="141"/>
    </location>
</feature>
<dbReference type="AlphaFoldDB" id="A0A323TRF6"/>
<dbReference type="RefSeq" id="WP_110608758.1">
    <property type="nucleotide sequence ID" value="NZ_PDOD01000001.1"/>
</dbReference>
<reference evidence="2 3" key="1">
    <citation type="submission" date="2017-10" db="EMBL/GenBank/DDBJ databases">
        <title>Bacillus sp. nov., a halophilic bacterium isolated from a Keqin Lake.</title>
        <authorList>
            <person name="Wang H."/>
        </authorList>
    </citation>
    <scope>NUCLEOTIDE SEQUENCE [LARGE SCALE GENOMIC DNA]</scope>
    <source>
        <strain evidence="2 3">KQ-12</strain>
    </source>
</reference>
<dbReference type="InterPro" id="IPR029058">
    <property type="entry name" value="AB_hydrolase_fold"/>
</dbReference>
<evidence type="ECO:0000313" key="3">
    <source>
        <dbReference type="Proteomes" id="UP000248214"/>
    </source>
</evidence>
<accession>A0A323TRF6</accession>
<protein>
    <recommendedName>
        <fullName evidence="1">Serine aminopeptidase S33 domain-containing protein</fullName>
    </recommendedName>
</protein>
<name>A0A323TRF6_9BACI</name>
<organism evidence="2 3">
    <name type="scientific">Salipaludibacillus keqinensis</name>
    <dbReference type="NCBI Taxonomy" id="2045207"/>
    <lineage>
        <taxon>Bacteria</taxon>
        <taxon>Bacillati</taxon>
        <taxon>Bacillota</taxon>
        <taxon>Bacilli</taxon>
        <taxon>Bacillales</taxon>
        <taxon>Bacillaceae</taxon>
    </lineage>
</organism>
<dbReference type="OrthoDB" id="9780932at2"/>